<gene>
    <name evidence="2" type="ORF">M0R45_026551</name>
</gene>
<dbReference type="Proteomes" id="UP001457282">
    <property type="component" value="Unassembled WGS sequence"/>
</dbReference>
<reference evidence="2 3" key="1">
    <citation type="journal article" date="2023" name="G3 (Bethesda)">
        <title>A chromosome-length genome assembly and annotation of blackberry (Rubus argutus, cv. 'Hillquist').</title>
        <authorList>
            <person name="Bruna T."/>
            <person name="Aryal R."/>
            <person name="Dudchenko O."/>
            <person name="Sargent D.J."/>
            <person name="Mead D."/>
            <person name="Buti M."/>
            <person name="Cavallini A."/>
            <person name="Hytonen T."/>
            <person name="Andres J."/>
            <person name="Pham M."/>
            <person name="Weisz D."/>
            <person name="Mascagni F."/>
            <person name="Usai G."/>
            <person name="Natali L."/>
            <person name="Bassil N."/>
            <person name="Fernandez G.E."/>
            <person name="Lomsadze A."/>
            <person name="Armour M."/>
            <person name="Olukolu B."/>
            <person name="Poorten T."/>
            <person name="Britton C."/>
            <person name="Davik J."/>
            <person name="Ashrafi H."/>
            <person name="Aiden E.L."/>
            <person name="Borodovsky M."/>
            <person name="Worthington M."/>
        </authorList>
    </citation>
    <scope>NUCLEOTIDE SEQUENCE [LARGE SCALE GENOMIC DNA]</scope>
    <source>
        <strain evidence="2">PI 553951</strain>
    </source>
</reference>
<evidence type="ECO:0000313" key="2">
    <source>
        <dbReference type="EMBL" id="KAK9929451.1"/>
    </source>
</evidence>
<sequence>MGLRGGAVAGCITKPDSEPPKGPEGPSPTISSVAQARLLSLINVPTCAAYTGYGFHGCSPSFTLVS</sequence>
<feature type="region of interest" description="Disordered" evidence="1">
    <location>
        <begin position="1"/>
        <end position="30"/>
    </location>
</feature>
<accession>A0AAW1WZN6</accession>
<dbReference type="EMBL" id="JBEDUW010000005">
    <property type="protein sequence ID" value="KAK9929451.1"/>
    <property type="molecule type" value="Genomic_DNA"/>
</dbReference>
<protein>
    <submittedName>
        <fullName evidence="2">Uncharacterized protein</fullName>
    </submittedName>
</protein>
<evidence type="ECO:0000256" key="1">
    <source>
        <dbReference type="SAM" id="MobiDB-lite"/>
    </source>
</evidence>
<name>A0AAW1WZN6_RUBAR</name>
<keyword evidence="3" id="KW-1185">Reference proteome</keyword>
<dbReference type="AlphaFoldDB" id="A0AAW1WZN6"/>
<comment type="caution">
    <text evidence="2">The sequence shown here is derived from an EMBL/GenBank/DDBJ whole genome shotgun (WGS) entry which is preliminary data.</text>
</comment>
<evidence type="ECO:0000313" key="3">
    <source>
        <dbReference type="Proteomes" id="UP001457282"/>
    </source>
</evidence>
<organism evidence="2 3">
    <name type="scientific">Rubus argutus</name>
    <name type="common">Southern blackberry</name>
    <dbReference type="NCBI Taxonomy" id="59490"/>
    <lineage>
        <taxon>Eukaryota</taxon>
        <taxon>Viridiplantae</taxon>
        <taxon>Streptophyta</taxon>
        <taxon>Embryophyta</taxon>
        <taxon>Tracheophyta</taxon>
        <taxon>Spermatophyta</taxon>
        <taxon>Magnoliopsida</taxon>
        <taxon>eudicotyledons</taxon>
        <taxon>Gunneridae</taxon>
        <taxon>Pentapetalae</taxon>
        <taxon>rosids</taxon>
        <taxon>fabids</taxon>
        <taxon>Rosales</taxon>
        <taxon>Rosaceae</taxon>
        <taxon>Rosoideae</taxon>
        <taxon>Rosoideae incertae sedis</taxon>
        <taxon>Rubus</taxon>
    </lineage>
</organism>
<proteinExistence type="predicted"/>